<dbReference type="PROSITE" id="PS51406">
    <property type="entry name" value="FIBRINOGEN_C_2"/>
    <property type="match status" value="1"/>
</dbReference>
<dbReference type="Gene3D" id="3.90.215.10">
    <property type="entry name" value="Gamma Fibrinogen, chain A, domain 1"/>
    <property type="match status" value="1"/>
</dbReference>
<dbReference type="InterPro" id="IPR050373">
    <property type="entry name" value="Fibrinogen_C-term_domain"/>
</dbReference>
<dbReference type="SUPFAM" id="SSF56496">
    <property type="entry name" value="Fibrinogen C-terminal domain-like"/>
    <property type="match status" value="1"/>
</dbReference>
<dbReference type="GO" id="GO:0005615">
    <property type="term" value="C:extracellular space"/>
    <property type="evidence" value="ECO:0007669"/>
    <property type="project" value="TreeGrafter"/>
</dbReference>
<dbReference type="CDD" id="cd00087">
    <property type="entry name" value="FReD"/>
    <property type="match status" value="1"/>
</dbReference>
<dbReference type="EMBL" id="BMAT01009619">
    <property type="protein sequence ID" value="GFS09988.1"/>
    <property type="molecule type" value="Genomic_DNA"/>
</dbReference>
<dbReference type="PANTHER" id="PTHR19143">
    <property type="entry name" value="FIBRINOGEN/TENASCIN/ANGIOPOEITIN"/>
    <property type="match status" value="1"/>
</dbReference>
<dbReference type="InterPro" id="IPR014716">
    <property type="entry name" value="Fibrinogen_a/b/g_C_1"/>
</dbReference>
<dbReference type="AlphaFoldDB" id="A0AAV4IJT7"/>
<proteinExistence type="predicted"/>
<sequence length="592" mass="66499">MSGTSRCLEFTLSKTNGNLSETRSSCGVLLCKTSSLGQADGKQRIITSMSLYKAVSQARQTNSDSDESWGLRRLATVSASKPNLEHVSDGMKITGSLRNGQASLRVLLSKQADCFREYSCEINEVDSEGKERIISSRLVQQSSQKNDIELLNGLTPSLFMRLFSLVQRLEVKLETTENYLRDKLNSVEDKTLDLQKEITDKIHSLENSLQSKLCQLETKLAIIDGDAIQQRVLNTIETRIDEHFKTVLNATEKADDTLNKTATLLTSLSSENTAFHKNIMTNYMNLFNNVSAGMDEVFFQNRNLTQTIENSLLVFREDFSSSLNMMESATNHSVNTSLDSLQTMEAVLNATQNFFSLAAFQSKINSSSSDELKSSSIGFYNPEVCQKNTPVLLQPASTPYPVIYRSNILGLMTPILCDTLTDNGGWIVIQRRSTGDVDFYRDWLSYKKGFGTFNTDFWLGLENIHAITRSGTFELRVDLRYRGQSKFANYGSFSLAGEDNNYTLRIGSYSGTAGDALKIHDGMQFTTYDRDNDKGNVNCASYYTGAWWYNSCHHSNLNGKWQAGNYKGPRWSRFTSENPASFTEMKIRRLGL</sequence>
<protein>
    <submittedName>
        <fullName evidence="3">Fibrinogen-related protein 3.1</fullName>
    </submittedName>
</protein>
<keyword evidence="4" id="KW-1185">Reference proteome</keyword>
<dbReference type="InterPro" id="IPR002181">
    <property type="entry name" value="Fibrinogen_a/b/g_C_dom"/>
</dbReference>
<accession>A0AAV4IJT7</accession>
<reference evidence="3 4" key="1">
    <citation type="journal article" date="2021" name="Elife">
        <title>Chloroplast acquisition without the gene transfer in kleptoplastic sea slugs, Plakobranchus ocellatus.</title>
        <authorList>
            <person name="Maeda T."/>
            <person name="Takahashi S."/>
            <person name="Yoshida T."/>
            <person name="Shimamura S."/>
            <person name="Takaki Y."/>
            <person name="Nagai Y."/>
            <person name="Toyoda A."/>
            <person name="Suzuki Y."/>
            <person name="Arimoto A."/>
            <person name="Ishii H."/>
            <person name="Satoh N."/>
            <person name="Nishiyama T."/>
            <person name="Hasebe M."/>
            <person name="Maruyama T."/>
            <person name="Minagawa J."/>
            <person name="Obokata J."/>
            <person name="Shigenobu S."/>
        </authorList>
    </citation>
    <scope>NUCLEOTIDE SEQUENCE [LARGE SCALE GENOMIC DNA]</scope>
</reference>
<dbReference type="InterPro" id="IPR036056">
    <property type="entry name" value="Fibrinogen-like_C"/>
</dbReference>
<organism evidence="3 4">
    <name type="scientific">Elysia marginata</name>
    <dbReference type="NCBI Taxonomy" id="1093978"/>
    <lineage>
        <taxon>Eukaryota</taxon>
        <taxon>Metazoa</taxon>
        <taxon>Spiralia</taxon>
        <taxon>Lophotrochozoa</taxon>
        <taxon>Mollusca</taxon>
        <taxon>Gastropoda</taxon>
        <taxon>Heterobranchia</taxon>
        <taxon>Euthyneura</taxon>
        <taxon>Panpulmonata</taxon>
        <taxon>Sacoglossa</taxon>
        <taxon>Placobranchoidea</taxon>
        <taxon>Plakobranchidae</taxon>
        <taxon>Elysia</taxon>
    </lineage>
</organism>
<name>A0AAV4IJT7_9GAST</name>
<dbReference type="InterPro" id="IPR020837">
    <property type="entry name" value="Fibrinogen_CS"/>
</dbReference>
<comment type="caution">
    <text evidence="3">The sequence shown here is derived from an EMBL/GenBank/DDBJ whole genome shotgun (WGS) entry which is preliminary data.</text>
</comment>
<gene>
    <name evidence="3" type="ORF">ElyMa_004797000</name>
</gene>
<evidence type="ECO:0000256" key="1">
    <source>
        <dbReference type="ARBA" id="ARBA00023157"/>
    </source>
</evidence>
<evidence type="ECO:0000313" key="4">
    <source>
        <dbReference type="Proteomes" id="UP000762676"/>
    </source>
</evidence>
<dbReference type="SMART" id="SM00186">
    <property type="entry name" value="FBG"/>
    <property type="match status" value="1"/>
</dbReference>
<feature type="domain" description="Fibrinogen C-terminal" evidence="2">
    <location>
        <begin position="376"/>
        <end position="591"/>
    </location>
</feature>
<dbReference type="Proteomes" id="UP000762676">
    <property type="component" value="Unassembled WGS sequence"/>
</dbReference>
<evidence type="ECO:0000313" key="3">
    <source>
        <dbReference type="EMBL" id="GFS09988.1"/>
    </source>
</evidence>
<dbReference type="Pfam" id="PF00147">
    <property type="entry name" value="Fibrinogen_C"/>
    <property type="match status" value="1"/>
</dbReference>
<dbReference type="PROSITE" id="PS00514">
    <property type="entry name" value="FIBRINOGEN_C_1"/>
    <property type="match status" value="1"/>
</dbReference>
<evidence type="ECO:0000259" key="2">
    <source>
        <dbReference type="PROSITE" id="PS51406"/>
    </source>
</evidence>
<keyword evidence="1" id="KW-1015">Disulfide bond</keyword>